<comment type="caution">
    <text evidence="2">The sequence shown here is derived from an EMBL/GenBank/DDBJ whole genome shotgun (WGS) entry which is preliminary data.</text>
</comment>
<evidence type="ECO:0000313" key="2">
    <source>
        <dbReference type="EMBL" id="GAA3698847.1"/>
    </source>
</evidence>
<reference evidence="3" key="1">
    <citation type="journal article" date="2019" name="Int. J. Syst. Evol. Microbiol.">
        <title>The Global Catalogue of Microorganisms (GCM) 10K type strain sequencing project: providing services to taxonomists for standard genome sequencing and annotation.</title>
        <authorList>
            <consortium name="The Broad Institute Genomics Platform"/>
            <consortium name="The Broad Institute Genome Sequencing Center for Infectious Disease"/>
            <person name="Wu L."/>
            <person name="Ma J."/>
        </authorList>
    </citation>
    <scope>NUCLEOTIDE SEQUENCE [LARGE SCALE GENOMIC DNA]</scope>
    <source>
        <strain evidence="3">JCM 30742</strain>
    </source>
</reference>
<evidence type="ECO:0000256" key="1">
    <source>
        <dbReference type="SAM" id="MobiDB-lite"/>
    </source>
</evidence>
<protein>
    <submittedName>
        <fullName evidence="2">Uncharacterized protein</fullName>
    </submittedName>
</protein>
<dbReference type="Proteomes" id="UP001500752">
    <property type="component" value="Unassembled WGS sequence"/>
</dbReference>
<sequence length="99" mass="10497">MPVLPGRPFRRLLPAAVPDPHPVPPAGFGSGTGHSSAANERLAPRRPPRSRTTVRGPTLPAQGVSPKEIRVVPKCLGACRVFRFSPADQGARIEPVLPP</sequence>
<dbReference type="EMBL" id="BAABEO010000026">
    <property type="protein sequence ID" value="GAA3698847.1"/>
    <property type="molecule type" value="Genomic_DNA"/>
</dbReference>
<organism evidence="2 3">
    <name type="scientific">Arthrobacter ginkgonis</name>
    <dbReference type="NCBI Taxonomy" id="1630594"/>
    <lineage>
        <taxon>Bacteria</taxon>
        <taxon>Bacillati</taxon>
        <taxon>Actinomycetota</taxon>
        <taxon>Actinomycetes</taxon>
        <taxon>Micrococcales</taxon>
        <taxon>Micrococcaceae</taxon>
        <taxon>Arthrobacter</taxon>
    </lineage>
</organism>
<feature type="region of interest" description="Disordered" evidence="1">
    <location>
        <begin position="15"/>
        <end position="65"/>
    </location>
</feature>
<proteinExistence type="predicted"/>
<gene>
    <name evidence="2" type="ORF">GCM10023081_39690</name>
</gene>
<accession>A0ABP7D2X0</accession>
<name>A0ABP7D2X0_9MICC</name>
<keyword evidence="3" id="KW-1185">Reference proteome</keyword>
<evidence type="ECO:0000313" key="3">
    <source>
        <dbReference type="Proteomes" id="UP001500752"/>
    </source>
</evidence>